<keyword evidence="6" id="KW-1278">Translocase</keyword>
<dbReference type="EMBL" id="SWAD01000079">
    <property type="protein sequence ID" value="TMQ75727.1"/>
    <property type="molecule type" value="Genomic_DNA"/>
</dbReference>
<evidence type="ECO:0000256" key="4">
    <source>
        <dbReference type="ARBA" id="ARBA00022840"/>
    </source>
</evidence>
<evidence type="ECO:0000256" key="8">
    <source>
        <dbReference type="ARBA" id="ARBA00023136"/>
    </source>
</evidence>
<dbReference type="SUPFAM" id="SSF52540">
    <property type="entry name" value="P-loop containing nucleoside triphosphate hydrolases"/>
    <property type="match status" value="1"/>
</dbReference>
<protein>
    <submittedName>
        <fullName evidence="10">Protein export cytoplasm protein SecA ATPase RNA helicase</fullName>
    </submittedName>
</protein>
<dbReference type="PANTHER" id="PTHR30612:SF11">
    <property type="entry name" value="PROTEIN TRANSLOCASE SUBUNIT SECA2, CHLOROPLASTIC"/>
    <property type="match status" value="1"/>
</dbReference>
<dbReference type="PANTHER" id="PTHR30612">
    <property type="entry name" value="SECA INNER MEMBRANE COMPONENT OF SEC PROTEIN SECRETION SYSTEM"/>
    <property type="match status" value="1"/>
</dbReference>
<dbReference type="InterPro" id="IPR014018">
    <property type="entry name" value="SecA_motor_DEAD"/>
</dbReference>
<dbReference type="GO" id="GO:0016020">
    <property type="term" value="C:membrane"/>
    <property type="evidence" value="ECO:0007669"/>
    <property type="project" value="InterPro"/>
</dbReference>
<accession>A0A5S4EK40</accession>
<dbReference type="InterPro" id="IPR020937">
    <property type="entry name" value="SecA_CS"/>
</dbReference>
<evidence type="ECO:0000256" key="7">
    <source>
        <dbReference type="ARBA" id="ARBA00023010"/>
    </source>
</evidence>
<evidence type="ECO:0000256" key="2">
    <source>
        <dbReference type="ARBA" id="ARBA00022475"/>
    </source>
</evidence>
<dbReference type="InterPro" id="IPR027417">
    <property type="entry name" value="P-loop_NTPase"/>
</dbReference>
<keyword evidence="10" id="KW-0378">Hydrolase</keyword>
<keyword evidence="11" id="KW-1185">Reference proteome</keyword>
<keyword evidence="4" id="KW-0067">ATP-binding</keyword>
<evidence type="ECO:0000259" key="9">
    <source>
        <dbReference type="PROSITE" id="PS51196"/>
    </source>
</evidence>
<dbReference type="AlphaFoldDB" id="A0A5S4EK40"/>
<proteinExistence type="predicted"/>
<feature type="domain" description="SecA family profile" evidence="9">
    <location>
        <begin position="1"/>
        <end position="112"/>
    </location>
</feature>
<keyword evidence="5" id="KW-0653">Protein transport</keyword>
<dbReference type="GO" id="GO:0004386">
    <property type="term" value="F:helicase activity"/>
    <property type="evidence" value="ECO:0007669"/>
    <property type="project" value="UniProtKB-KW"/>
</dbReference>
<evidence type="ECO:0000313" key="10">
    <source>
        <dbReference type="EMBL" id="TMQ75727.1"/>
    </source>
</evidence>
<keyword evidence="7" id="KW-0811">Translocation</keyword>
<keyword evidence="3" id="KW-0547">Nucleotide-binding</keyword>
<dbReference type="GO" id="GO:0005524">
    <property type="term" value="F:ATP binding"/>
    <property type="evidence" value="ECO:0007669"/>
    <property type="project" value="UniProtKB-KW"/>
</dbReference>
<sequence>MLNARQDLSEAEIVRHAGQSGRITVATNMAGRGTDIVLSPEVRAVGGLHVILSEYHEAARIDRQLFGRAGRQGDPGSCEALAALDDELFTAHAPRWQSLLRRHFSACEVLPDAAGRFLRHLAQSAAERQHSHMRRQTVIADLRAERALAFAGTGE</sequence>
<evidence type="ECO:0000256" key="5">
    <source>
        <dbReference type="ARBA" id="ARBA00022927"/>
    </source>
</evidence>
<organism evidence="10 11">
    <name type="scientific">Candidatus Accumulibacter phosphatis</name>
    <dbReference type="NCBI Taxonomy" id="327160"/>
    <lineage>
        <taxon>Bacteria</taxon>
        <taxon>Pseudomonadati</taxon>
        <taxon>Pseudomonadota</taxon>
        <taxon>Betaproteobacteria</taxon>
        <taxon>Candidatus Accumulibacter</taxon>
    </lineage>
</organism>
<dbReference type="GO" id="GO:0006605">
    <property type="term" value="P:protein targeting"/>
    <property type="evidence" value="ECO:0007669"/>
    <property type="project" value="InterPro"/>
</dbReference>
<keyword evidence="10" id="KW-0347">Helicase</keyword>
<dbReference type="Pfam" id="PF21090">
    <property type="entry name" value="P-loop_SecA"/>
    <property type="match status" value="1"/>
</dbReference>
<keyword evidence="2" id="KW-1003">Cell membrane</keyword>
<dbReference type="GO" id="GO:0006886">
    <property type="term" value="P:intracellular protein transport"/>
    <property type="evidence" value="ECO:0007669"/>
    <property type="project" value="InterPro"/>
</dbReference>
<dbReference type="InterPro" id="IPR044722">
    <property type="entry name" value="SecA_SF2_C"/>
</dbReference>
<evidence type="ECO:0000256" key="3">
    <source>
        <dbReference type="ARBA" id="ARBA00022741"/>
    </source>
</evidence>
<keyword evidence="1" id="KW-0813">Transport</keyword>
<dbReference type="PROSITE" id="PS01312">
    <property type="entry name" value="SECA"/>
    <property type="match status" value="1"/>
</dbReference>
<dbReference type="Proteomes" id="UP000306324">
    <property type="component" value="Unassembled WGS sequence"/>
</dbReference>
<evidence type="ECO:0000313" key="11">
    <source>
        <dbReference type="Proteomes" id="UP000306324"/>
    </source>
</evidence>
<evidence type="ECO:0000256" key="6">
    <source>
        <dbReference type="ARBA" id="ARBA00022967"/>
    </source>
</evidence>
<name>A0A5S4EK40_9PROT</name>
<dbReference type="Gene3D" id="3.40.50.300">
    <property type="entry name" value="P-loop containing nucleotide triphosphate hydrolases"/>
    <property type="match status" value="1"/>
</dbReference>
<dbReference type="PROSITE" id="PS51196">
    <property type="entry name" value="SECA_MOTOR_DEAD"/>
    <property type="match status" value="1"/>
</dbReference>
<gene>
    <name evidence="10" type="ORF">ACCUM_0629</name>
</gene>
<evidence type="ECO:0000256" key="1">
    <source>
        <dbReference type="ARBA" id="ARBA00022448"/>
    </source>
</evidence>
<dbReference type="InterPro" id="IPR000185">
    <property type="entry name" value="SecA"/>
</dbReference>
<reference evidence="10 11" key="1">
    <citation type="submission" date="2019-04" db="EMBL/GenBank/DDBJ databases">
        <title>A novel phosphate-accumulating bacterium identified in bioreactor for phosphate removal from wastewater.</title>
        <authorList>
            <person name="Kotlyarov R.Y."/>
            <person name="Beletsky A.V."/>
            <person name="Kallistova A.Y."/>
            <person name="Dorofeev A.G."/>
            <person name="Nikolaev Y.Y."/>
            <person name="Pimenov N.V."/>
            <person name="Ravin N.V."/>
            <person name="Mardanov A.V."/>
        </authorList>
    </citation>
    <scope>NUCLEOTIDE SEQUENCE [LARGE SCALE GENOMIC DNA]</scope>
    <source>
        <strain evidence="10 11">Bin19</strain>
    </source>
</reference>
<keyword evidence="8" id="KW-0472">Membrane</keyword>
<comment type="caution">
    <text evidence="10">The sequence shown here is derived from an EMBL/GenBank/DDBJ whole genome shotgun (WGS) entry which is preliminary data.</text>
</comment>